<reference evidence="2" key="2">
    <citation type="submission" date="2023-06" db="EMBL/GenBank/DDBJ databases">
        <authorList>
            <consortium name="Lawrence Berkeley National Laboratory"/>
            <person name="Haridas S."/>
            <person name="Hensen N."/>
            <person name="Bonometti L."/>
            <person name="Westerberg I."/>
            <person name="Brannstrom I.O."/>
            <person name="Guillou S."/>
            <person name="Cros-Aarteil S."/>
            <person name="Calhoun S."/>
            <person name="Kuo A."/>
            <person name="Mondo S."/>
            <person name="Pangilinan J."/>
            <person name="Riley R."/>
            <person name="Labutti K."/>
            <person name="Andreopoulos B."/>
            <person name="Lipzen A."/>
            <person name="Chen C."/>
            <person name="Yanf M."/>
            <person name="Daum C."/>
            <person name="Ng V."/>
            <person name="Clum A."/>
            <person name="Steindorff A."/>
            <person name="Ohm R."/>
            <person name="Martin F."/>
            <person name="Silar P."/>
            <person name="Natvig D."/>
            <person name="Lalanne C."/>
            <person name="Gautier V."/>
            <person name="Ament-Velasquez S.L."/>
            <person name="Kruys A."/>
            <person name="Hutchinson M.I."/>
            <person name="Powell A.J."/>
            <person name="Barry K."/>
            <person name="Miller A.N."/>
            <person name="Grigoriev I.V."/>
            <person name="Debuchy R."/>
            <person name="Gladieux P."/>
            <person name="Thoren M.H."/>
            <person name="Johannesson H."/>
        </authorList>
    </citation>
    <scope>NUCLEOTIDE SEQUENCE</scope>
    <source>
        <strain evidence="2">CBS 955.72</strain>
    </source>
</reference>
<evidence type="ECO:0000313" key="3">
    <source>
        <dbReference type="Proteomes" id="UP001275084"/>
    </source>
</evidence>
<dbReference type="Proteomes" id="UP001275084">
    <property type="component" value="Unassembled WGS sequence"/>
</dbReference>
<evidence type="ECO:0000256" key="1">
    <source>
        <dbReference type="SAM" id="SignalP"/>
    </source>
</evidence>
<keyword evidence="1" id="KW-0732">Signal</keyword>
<proteinExistence type="predicted"/>
<dbReference type="AlphaFoldDB" id="A0AAJ0HD55"/>
<organism evidence="2 3">
    <name type="scientific">Lasiosphaeria hispida</name>
    <dbReference type="NCBI Taxonomy" id="260671"/>
    <lineage>
        <taxon>Eukaryota</taxon>
        <taxon>Fungi</taxon>
        <taxon>Dikarya</taxon>
        <taxon>Ascomycota</taxon>
        <taxon>Pezizomycotina</taxon>
        <taxon>Sordariomycetes</taxon>
        <taxon>Sordariomycetidae</taxon>
        <taxon>Sordariales</taxon>
        <taxon>Lasiosphaeriaceae</taxon>
        <taxon>Lasiosphaeria</taxon>
    </lineage>
</organism>
<keyword evidence="3" id="KW-1185">Reference proteome</keyword>
<protein>
    <submittedName>
        <fullName evidence="2">Uncharacterized protein</fullName>
    </submittedName>
</protein>
<accession>A0AAJ0HD55</accession>
<feature type="signal peptide" evidence="1">
    <location>
        <begin position="1"/>
        <end position="22"/>
    </location>
</feature>
<feature type="chain" id="PRO_5042602238" evidence="1">
    <location>
        <begin position="23"/>
        <end position="183"/>
    </location>
</feature>
<evidence type="ECO:0000313" key="2">
    <source>
        <dbReference type="EMBL" id="KAK3348633.1"/>
    </source>
</evidence>
<dbReference type="EMBL" id="JAUIQD010000005">
    <property type="protein sequence ID" value="KAK3348633.1"/>
    <property type="molecule type" value="Genomic_DNA"/>
</dbReference>
<sequence>MRLSAVAALFAGTAMSSPVAQANPPAGGTPTPTTLTSGNLWIRAVAAPNFHKYLQTKPANVPGTAILDSHTTAGQFAIDGGQLVNKASTPPLYLWVEEPADKNSPPRTLATWFNATKNPFGTFAFQGDALTWSVPSVKRQNVGAWLVCAKQALFINTGAYSYQTPSGCADQTIHFYNDKTANN</sequence>
<gene>
    <name evidence="2" type="ORF">B0T25DRAFT_608761</name>
</gene>
<name>A0AAJ0HD55_9PEZI</name>
<reference evidence="2" key="1">
    <citation type="journal article" date="2023" name="Mol. Phylogenet. Evol.">
        <title>Genome-scale phylogeny and comparative genomics of the fungal order Sordariales.</title>
        <authorList>
            <person name="Hensen N."/>
            <person name="Bonometti L."/>
            <person name="Westerberg I."/>
            <person name="Brannstrom I.O."/>
            <person name="Guillou S."/>
            <person name="Cros-Aarteil S."/>
            <person name="Calhoun S."/>
            <person name="Haridas S."/>
            <person name="Kuo A."/>
            <person name="Mondo S."/>
            <person name="Pangilinan J."/>
            <person name="Riley R."/>
            <person name="LaButti K."/>
            <person name="Andreopoulos B."/>
            <person name="Lipzen A."/>
            <person name="Chen C."/>
            <person name="Yan M."/>
            <person name="Daum C."/>
            <person name="Ng V."/>
            <person name="Clum A."/>
            <person name="Steindorff A."/>
            <person name="Ohm R.A."/>
            <person name="Martin F."/>
            <person name="Silar P."/>
            <person name="Natvig D.O."/>
            <person name="Lalanne C."/>
            <person name="Gautier V."/>
            <person name="Ament-Velasquez S.L."/>
            <person name="Kruys A."/>
            <person name="Hutchinson M.I."/>
            <person name="Powell A.J."/>
            <person name="Barry K."/>
            <person name="Miller A.N."/>
            <person name="Grigoriev I.V."/>
            <person name="Debuchy R."/>
            <person name="Gladieux P."/>
            <person name="Hiltunen Thoren M."/>
            <person name="Johannesson H."/>
        </authorList>
    </citation>
    <scope>NUCLEOTIDE SEQUENCE</scope>
    <source>
        <strain evidence="2">CBS 955.72</strain>
    </source>
</reference>
<comment type="caution">
    <text evidence="2">The sequence shown here is derived from an EMBL/GenBank/DDBJ whole genome shotgun (WGS) entry which is preliminary data.</text>
</comment>